<evidence type="ECO:0000256" key="3">
    <source>
        <dbReference type="PROSITE-ProRule" id="PRU00464"/>
    </source>
</evidence>
<sequence length="113" mass="12450">MDDCIFCKIAAGQIPSTVVYQDEDVFAFRDLNPQAPEHILFIPRRHLASMAELTPADGPLLASIFTAAKNVAHQLGLEQGYRFVTNVGPHAGQSVFHLHFHLLGGRDMTWPPG</sequence>
<dbReference type="RefSeq" id="WP_126549376.1">
    <property type="nucleotide sequence ID" value="NZ_BIFS01000001.1"/>
</dbReference>
<accession>A0A402AF99</accession>
<evidence type="ECO:0000256" key="1">
    <source>
        <dbReference type="PIRSR" id="PIRSR601310-1"/>
    </source>
</evidence>
<dbReference type="EMBL" id="BIFS01000001">
    <property type="protein sequence ID" value="GCE17742.1"/>
    <property type="molecule type" value="Genomic_DNA"/>
</dbReference>
<evidence type="ECO:0000313" key="6">
    <source>
        <dbReference type="Proteomes" id="UP000287188"/>
    </source>
</evidence>
<dbReference type="InterPro" id="IPR011146">
    <property type="entry name" value="HIT-like"/>
</dbReference>
<dbReference type="GO" id="GO:0003824">
    <property type="term" value="F:catalytic activity"/>
    <property type="evidence" value="ECO:0007669"/>
    <property type="project" value="InterPro"/>
</dbReference>
<dbReference type="Proteomes" id="UP000287188">
    <property type="component" value="Unassembled WGS sequence"/>
</dbReference>
<gene>
    <name evidence="5" type="ORF">KDK_15420</name>
</gene>
<name>A0A402AF99_9CHLR</name>
<dbReference type="PANTHER" id="PTHR23089">
    <property type="entry name" value="HISTIDINE TRIAD HIT PROTEIN"/>
    <property type="match status" value="1"/>
</dbReference>
<evidence type="ECO:0000259" key="4">
    <source>
        <dbReference type="PROSITE" id="PS51084"/>
    </source>
</evidence>
<dbReference type="PROSITE" id="PS51084">
    <property type="entry name" value="HIT_2"/>
    <property type="match status" value="1"/>
</dbReference>
<dbReference type="PROSITE" id="PS00892">
    <property type="entry name" value="HIT_1"/>
    <property type="match status" value="1"/>
</dbReference>
<dbReference type="Gene3D" id="3.30.428.10">
    <property type="entry name" value="HIT-like"/>
    <property type="match status" value="1"/>
</dbReference>
<protein>
    <submittedName>
        <fullName evidence="5">Histidine triad nucleotide-binding protein</fullName>
    </submittedName>
</protein>
<dbReference type="SUPFAM" id="SSF54197">
    <property type="entry name" value="HIT-like"/>
    <property type="match status" value="1"/>
</dbReference>
<organism evidence="5 6">
    <name type="scientific">Dictyobacter kobayashii</name>
    <dbReference type="NCBI Taxonomy" id="2014872"/>
    <lineage>
        <taxon>Bacteria</taxon>
        <taxon>Bacillati</taxon>
        <taxon>Chloroflexota</taxon>
        <taxon>Ktedonobacteria</taxon>
        <taxon>Ktedonobacterales</taxon>
        <taxon>Dictyobacteraceae</taxon>
        <taxon>Dictyobacter</taxon>
    </lineage>
</organism>
<feature type="short sequence motif" description="Histidine triad motif" evidence="2 3">
    <location>
        <begin position="97"/>
        <end position="101"/>
    </location>
</feature>
<dbReference type="InterPro" id="IPR036265">
    <property type="entry name" value="HIT-like_sf"/>
</dbReference>
<reference evidence="6" key="1">
    <citation type="submission" date="2018-12" db="EMBL/GenBank/DDBJ databases">
        <title>Tengunoibacter tsumagoiensis gen. nov., sp. nov., Dictyobacter kobayashii sp. nov., D. alpinus sp. nov., and D. joshuensis sp. nov. and description of Dictyobacteraceae fam. nov. within the order Ktedonobacterales isolated from Tengu-no-mugimeshi.</title>
        <authorList>
            <person name="Wang C.M."/>
            <person name="Zheng Y."/>
            <person name="Sakai Y."/>
            <person name="Toyoda A."/>
            <person name="Minakuchi Y."/>
            <person name="Abe K."/>
            <person name="Yokota A."/>
            <person name="Yabe S."/>
        </authorList>
    </citation>
    <scope>NUCLEOTIDE SEQUENCE [LARGE SCALE GENOMIC DNA]</scope>
    <source>
        <strain evidence="6">Uno11</strain>
    </source>
</reference>
<evidence type="ECO:0000256" key="2">
    <source>
        <dbReference type="PIRSR" id="PIRSR601310-3"/>
    </source>
</evidence>
<keyword evidence="6" id="KW-1185">Reference proteome</keyword>
<feature type="domain" description="HIT" evidence="4">
    <location>
        <begin position="5"/>
        <end position="113"/>
    </location>
</feature>
<dbReference type="InterPro" id="IPR019808">
    <property type="entry name" value="Histidine_triad_CS"/>
</dbReference>
<dbReference type="AlphaFoldDB" id="A0A402AF99"/>
<feature type="active site" description="Tele-AMP-histidine intermediate" evidence="1">
    <location>
        <position position="99"/>
    </location>
</feature>
<dbReference type="OrthoDB" id="9784774at2"/>
<comment type="caution">
    <text evidence="5">The sequence shown here is derived from an EMBL/GenBank/DDBJ whole genome shotgun (WGS) entry which is preliminary data.</text>
</comment>
<dbReference type="Pfam" id="PF01230">
    <property type="entry name" value="HIT"/>
    <property type="match status" value="1"/>
</dbReference>
<evidence type="ECO:0000313" key="5">
    <source>
        <dbReference type="EMBL" id="GCE17742.1"/>
    </source>
</evidence>
<dbReference type="InterPro" id="IPR001310">
    <property type="entry name" value="Histidine_triad_HIT"/>
</dbReference>
<dbReference type="CDD" id="cd01276">
    <property type="entry name" value="PKCI_related"/>
    <property type="match status" value="1"/>
</dbReference>
<dbReference type="PRINTS" id="PR00332">
    <property type="entry name" value="HISTRIAD"/>
</dbReference>
<proteinExistence type="predicted"/>